<evidence type="ECO:0000313" key="2">
    <source>
        <dbReference type="EMBL" id="MEJ6498106.1"/>
    </source>
</evidence>
<organism evidence="1 3">
    <name type="scientific">Pseudoalteromonas lipolytica</name>
    <dbReference type="NCBI Taxonomy" id="570156"/>
    <lineage>
        <taxon>Bacteria</taxon>
        <taxon>Pseudomonadati</taxon>
        <taxon>Pseudomonadota</taxon>
        <taxon>Gammaproteobacteria</taxon>
        <taxon>Alteromonadales</taxon>
        <taxon>Pseudoalteromonadaceae</taxon>
        <taxon>Pseudoalteromonas</taxon>
    </lineage>
</organism>
<accession>A0A0P7DLM6</accession>
<proteinExistence type="predicted"/>
<keyword evidence="4" id="KW-1185">Reference proteome</keyword>
<evidence type="ECO:0000313" key="4">
    <source>
        <dbReference type="Proteomes" id="UP001377972"/>
    </source>
</evidence>
<gene>
    <name evidence="1" type="ORF">AOG27_20000</name>
    <name evidence="2" type="ORF">PQI24_18895</name>
</gene>
<sequence length="150" mass="16761">MKFITTLLVCIGIIAALLFTYQHSVNDTADQLSTIDQYIYQDDIQQIAQSLISQDKTSQSDKHEQSIVDGFDKLIQHPEYFEVKLDFYACDISQCLTQVSAPIDTPSDKLEILKAEVLFSVLAELPNSDSVATLVEGDNTMLIRVVSILD</sequence>
<evidence type="ECO:0000313" key="1">
    <source>
        <dbReference type="EMBL" id="KPM77753.1"/>
    </source>
</evidence>
<dbReference type="Proteomes" id="UP001377972">
    <property type="component" value="Unassembled WGS sequence"/>
</dbReference>
<evidence type="ECO:0000313" key="3">
    <source>
        <dbReference type="Proteomes" id="UP000050378"/>
    </source>
</evidence>
<dbReference type="EMBL" id="JAQPZS010000024">
    <property type="protein sequence ID" value="MEJ6498106.1"/>
    <property type="molecule type" value="Genomic_DNA"/>
</dbReference>
<reference evidence="2 4" key="2">
    <citation type="submission" date="2023-01" db="EMBL/GenBank/DDBJ databases">
        <title>Trichodesmium-associated heterotrophic epibiont bacteria.</title>
        <authorList>
            <person name="Cleveland C.S."/>
            <person name="Webb E.A."/>
        </authorList>
    </citation>
    <scope>NUCLEOTIDE SEQUENCE [LARGE SCALE GENOMIC DNA]</scope>
    <source>
        <strain evidence="2 4">USCH2</strain>
    </source>
</reference>
<dbReference type="EMBL" id="LJTC01000018">
    <property type="protein sequence ID" value="KPM77753.1"/>
    <property type="molecule type" value="Genomic_DNA"/>
</dbReference>
<dbReference type="RefSeq" id="WP_054554763.1">
    <property type="nucleotide sequence ID" value="NZ_JAQPZS010000024.1"/>
</dbReference>
<dbReference type="PATRIC" id="fig|570156.3.peg.1923"/>
<dbReference type="OrthoDB" id="6311879at2"/>
<comment type="caution">
    <text evidence="1">The sequence shown here is derived from an EMBL/GenBank/DDBJ whole genome shotgun (WGS) entry which is preliminary data.</text>
</comment>
<name>A0A0P7DLM6_9GAMM</name>
<dbReference type="AlphaFoldDB" id="A0A0P7DLM6"/>
<dbReference type="Proteomes" id="UP000050378">
    <property type="component" value="Unassembled WGS sequence"/>
</dbReference>
<reference evidence="1 3" key="1">
    <citation type="submission" date="2015-09" db="EMBL/GenBank/DDBJ databases">
        <title>Draft Genome Sequence of Pseudoalteromonas lipolytica UCD-48B.</title>
        <authorList>
            <person name="Krusor M."/>
            <person name="Coil D.A."/>
            <person name="Lang J.M."/>
            <person name="Eisen J.A."/>
            <person name="Alexiev A."/>
        </authorList>
    </citation>
    <scope>NUCLEOTIDE SEQUENCE [LARGE SCALE GENOMIC DNA]</scope>
    <source>
        <strain evidence="1 3">UCD-48B</strain>
    </source>
</reference>
<protein>
    <submittedName>
        <fullName evidence="1">Uncharacterized protein</fullName>
    </submittedName>
</protein>